<evidence type="ECO:0000313" key="4">
    <source>
        <dbReference type="EMBL" id="SFQ42834.1"/>
    </source>
</evidence>
<dbReference type="STRING" id="937334.SAMN05444406_14412"/>
<dbReference type="PANTHER" id="PTHR21666">
    <property type="entry name" value="PEPTIDASE-RELATED"/>
    <property type="match status" value="1"/>
</dbReference>
<keyword evidence="2" id="KW-0472">Membrane</keyword>
<dbReference type="SUPFAM" id="SSF51261">
    <property type="entry name" value="Duplicated hybrid motif"/>
    <property type="match status" value="1"/>
</dbReference>
<dbReference type="InterPro" id="IPR050570">
    <property type="entry name" value="Cell_wall_metabolism_enzyme"/>
</dbReference>
<dbReference type="PANTHER" id="PTHR21666:SF289">
    <property type="entry name" value="L-ALA--D-GLU ENDOPEPTIDASE"/>
    <property type="match status" value="1"/>
</dbReference>
<protein>
    <submittedName>
        <fullName evidence="4">Murein DD-endopeptidase MepM and murein hydrolase activator NlpD, contain LysM domain</fullName>
    </submittedName>
</protein>
<evidence type="ECO:0000259" key="3">
    <source>
        <dbReference type="Pfam" id="PF01551"/>
    </source>
</evidence>
<dbReference type="EMBL" id="FOXR01000044">
    <property type="protein sequence ID" value="SFQ42834.1"/>
    <property type="molecule type" value="Genomic_DNA"/>
</dbReference>
<reference evidence="4 5" key="1">
    <citation type="submission" date="2016-10" db="EMBL/GenBank/DDBJ databases">
        <authorList>
            <person name="de Groot N.N."/>
        </authorList>
    </citation>
    <scope>NUCLEOTIDE SEQUENCE [LARGE SCALE GENOMIC DNA]</scope>
    <source>
        <strain evidence="4 5">DSM 20678</strain>
    </source>
</reference>
<dbReference type="Pfam" id="PF01551">
    <property type="entry name" value="Peptidase_M23"/>
    <property type="match status" value="1"/>
</dbReference>
<dbReference type="InterPro" id="IPR011055">
    <property type="entry name" value="Dup_hybrid_motif"/>
</dbReference>
<keyword evidence="1" id="KW-0732">Signal</keyword>
<proteinExistence type="predicted"/>
<keyword evidence="4" id="KW-0378">Hydrolase</keyword>
<evidence type="ECO:0000313" key="5">
    <source>
        <dbReference type="Proteomes" id="UP000198577"/>
    </source>
</evidence>
<dbReference type="Gene3D" id="2.70.70.10">
    <property type="entry name" value="Glucose Permease (Domain IIA)"/>
    <property type="match status" value="1"/>
</dbReference>
<feature type="transmembrane region" description="Helical" evidence="2">
    <location>
        <begin position="18"/>
        <end position="39"/>
    </location>
</feature>
<keyword evidence="2" id="KW-1133">Transmembrane helix</keyword>
<dbReference type="GO" id="GO:0004222">
    <property type="term" value="F:metalloendopeptidase activity"/>
    <property type="evidence" value="ECO:0007669"/>
    <property type="project" value="TreeGrafter"/>
</dbReference>
<dbReference type="AlphaFoldDB" id="A0A1I5YF30"/>
<gene>
    <name evidence="4" type="ORF">SAMN05444406_14412</name>
</gene>
<keyword evidence="2" id="KW-0812">Transmembrane</keyword>
<dbReference type="CDD" id="cd12797">
    <property type="entry name" value="M23_peptidase"/>
    <property type="match status" value="1"/>
</dbReference>
<dbReference type="Proteomes" id="UP000198577">
    <property type="component" value="Unassembled WGS sequence"/>
</dbReference>
<keyword evidence="5" id="KW-1185">Reference proteome</keyword>
<accession>A0A1I5YF30</accession>
<dbReference type="RefSeq" id="WP_092282794.1">
    <property type="nucleotide sequence ID" value="NZ_FOXR01000044.1"/>
</dbReference>
<evidence type="ECO:0000256" key="1">
    <source>
        <dbReference type="ARBA" id="ARBA00022729"/>
    </source>
</evidence>
<evidence type="ECO:0000256" key="2">
    <source>
        <dbReference type="SAM" id="Phobius"/>
    </source>
</evidence>
<organism evidence="4 5">
    <name type="scientific">Caldicoprobacter faecalis</name>
    <dbReference type="NCBI Taxonomy" id="937334"/>
    <lineage>
        <taxon>Bacteria</taxon>
        <taxon>Bacillati</taxon>
        <taxon>Bacillota</taxon>
        <taxon>Clostridia</taxon>
        <taxon>Caldicoprobacterales</taxon>
        <taxon>Caldicoprobacteraceae</taxon>
        <taxon>Caldicoprobacter</taxon>
    </lineage>
</organism>
<dbReference type="OrthoDB" id="9810477at2"/>
<name>A0A1I5YF30_9FIRM</name>
<feature type="domain" description="M23ase beta-sheet core" evidence="3">
    <location>
        <begin position="171"/>
        <end position="272"/>
    </location>
</feature>
<dbReference type="InterPro" id="IPR016047">
    <property type="entry name" value="M23ase_b-sheet_dom"/>
</dbReference>
<sequence length="291" mass="33486">MYASPRIRQRYSINKRRFVCTIICAGILIALMLGLPSWVARKMFGSYYKISDFAPEHLEMYFTIGEEQGVPWYYLAAVDKAEGVTAEDITAERIGRIAIQLRGIENSKQLEQFLEAYRSDKEFYRKVREELGKLERIRRVYEDKVFPIAQGYEYDYKDGFGDARTYGGERTHEGIDIMCDKGVPVVSVCDGVVEKKGWLELGGWRLGIRGKDGIYYYYAHLSRYHEDICQGSRVKKGQVIGYVGDSGYGEEGTTGKFDPHLHFGMYEGKEEVAVNPYPFLKMWEKNKVAVE</sequence>